<gene>
    <name evidence="1" type="ORF">CEP68_02595</name>
</gene>
<reference evidence="2" key="1">
    <citation type="submission" date="2017-06" db="EMBL/GenBank/DDBJ databases">
        <title>FDA dAtabase for Regulatory Grade micrObial Sequences (FDA-ARGOS): Supporting development and validation of Infectious Disease Dx tests.</title>
        <authorList>
            <person name="Minogue T."/>
            <person name="Wolcott M."/>
            <person name="Wasieloski L."/>
            <person name="Aguilar W."/>
            <person name="Moore D."/>
            <person name="Tallon L."/>
            <person name="Sadzewicz L."/>
            <person name="Sengamalay N."/>
            <person name="Ott S."/>
            <person name="Godinez A."/>
            <person name="Nagaraj S."/>
            <person name="Nadendla S."/>
            <person name="Geyer C."/>
            <person name="Sichtig H."/>
        </authorList>
    </citation>
    <scope>NUCLEOTIDE SEQUENCE [LARGE SCALE GENOMIC DNA]</scope>
    <source>
        <strain evidence="2">FDAARGOS_289</strain>
    </source>
</reference>
<dbReference type="KEGG" id="bvc:CEP68_02595"/>
<dbReference type="InterPro" id="IPR036514">
    <property type="entry name" value="SGNH_hydro_sf"/>
</dbReference>
<dbReference type="AlphaFoldDB" id="A0A1Z3U5B3"/>
<evidence type="ECO:0000313" key="1">
    <source>
        <dbReference type="EMBL" id="ASE38483.1"/>
    </source>
</evidence>
<sequence length="716" mass="73020">MSPAALKRVLDPAYIGSPFAQPFQFFDGDASTPMDLAGRAVVLFLDRQGLPDAHHEITGVIQTDGRVLFTVADTSAWIKGDYSLEVRLDGASVVVGRIAVAKGAGANGSDIVGAAQPPTAPGVVIAGSGVVQVVSVAPSGTTNPSAIILPPDLSAALGGAETLADALLWLAQNGGTPSPILRDLIGNVVISSVATGALSVAAAGQVLLSGAISSVSSATGSLTVGAASSIALVGSAVSVSSLTGAMTIVRQVALAGTAAGSSVVSGSLTLVAYQTLAADPDMAFAFGGAKLVSGYSGPLATACATNAPDTPTTTVQIFAGADGKADETAAIAAFGSTYHIWKWHDQTGLCADQVAATASARMARISTFPAFPFHAFNDASKSYTGASASYDRSAFSLFEVLAGSMTGANSETTAQLGPSWSAGMAPLSEDTGRGVLTNTVGFVRSSVYMGVRPTVCSSVLAPTSIKIRADDQRQTLAATVTSASATGVTMGLGWQPASSKHHIAMVAYKRTLSDADEAAIAARLTAIFAIPARASSILADGDSIQRGWSSTDNMTKWGYLQASLPSSVHIINAGKPGSRQTIRDSAFFTARRIAGRKQIWMQNWGSNDFAANVTAATLFGSDNTTGTRLNVANAKAGGFFPVIETVIARSTYTAAQEIERKAFNQLLRDNAAGLGYSLIDYGDTVYPTSDGIHPTSAGYQTMASIALPVIQAALAA</sequence>
<organism evidence="1 2">
    <name type="scientific">Brevundimonas vesicularis</name>
    <name type="common">Pseudomonas vesicularis</name>
    <dbReference type="NCBI Taxonomy" id="41276"/>
    <lineage>
        <taxon>Bacteria</taxon>
        <taxon>Pseudomonadati</taxon>
        <taxon>Pseudomonadota</taxon>
        <taxon>Alphaproteobacteria</taxon>
        <taxon>Caulobacterales</taxon>
        <taxon>Caulobacteraceae</taxon>
        <taxon>Brevundimonas</taxon>
    </lineage>
</organism>
<dbReference type="Proteomes" id="UP000197050">
    <property type="component" value="Chromosome"/>
</dbReference>
<protein>
    <submittedName>
        <fullName evidence="1">Uncharacterized protein</fullName>
    </submittedName>
</protein>
<name>A0A1Z3U5B3_BREVE</name>
<evidence type="ECO:0000313" key="2">
    <source>
        <dbReference type="Proteomes" id="UP000197050"/>
    </source>
</evidence>
<dbReference type="EMBL" id="CP022048">
    <property type="protein sequence ID" value="ASE38483.1"/>
    <property type="molecule type" value="Genomic_DNA"/>
</dbReference>
<dbReference type="Gene3D" id="3.40.50.1110">
    <property type="entry name" value="SGNH hydrolase"/>
    <property type="match status" value="1"/>
</dbReference>
<proteinExistence type="predicted"/>
<dbReference type="SUPFAM" id="SSF52266">
    <property type="entry name" value="SGNH hydrolase"/>
    <property type="match status" value="1"/>
</dbReference>
<dbReference type="GO" id="GO:0016788">
    <property type="term" value="F:hydrolase activity, acting on ester bonds"/>
    <property type="evidence" value="ECO:0007669"/>
    <property type="project" value="UniProtKB-ARBA"/>
</dbReference>
<accession>A0A1Z3U5B3</accession>